<keyword evidence="1" id="KW-0732">Signal</keyword>
<dbReference type="HOGENOM" id="CLU_1175498_0_0_1"/>
<keyword evidence="3" id="KW-1185">Reference proteome</keyword>
<evidence type="ECO:0000256" key="1">
    <source>
        <dbReference type="SAM" id="SignalP"/>
    </source>
</evidence>
<dbReference type="AlphaFoldDB" id="A0A067SV83"/>
<gene>
    <name evidence="2" type="ORF">GALMADRAFT_881145</name>
</gene>
<feature type="signal peptide" evidence="1">
    <location>
        <begin position="1"/>
        <end position="19"/>
    </location>
</feature>
<organism evidence="2 3">
    <name type="scientific">Galerina marginata (strain CBS 339.88)</name>
    <dbReference type="NCBI Taxonomy" id="685588"/>
    <lineage>
        <taxon>Eukaryota</taxon>
        <taxon>Fungi</taxon>
        <taxon>Dikarya</taxon>
        <taxon>Basidiomycota</taxon>
        <taxon>Agaricomycotina</taxon>
        <taxon>Agaricomycetes</taxon>
        <taxon>Agaricomycetidae</taxon>
        <taxon>Agaricales</taxon>
        <taxon>Agaricineae</taxon>
        <taxon>Strophariaceae</taxon>
        <taxon>Galerina</taxon>
    </lineage>
</organism>
<dbReference type="EMBL" id="KL142396">
    <property type="protein sequence ID" value="KDR70688.1"/>
    <property type="molecule type" value="Genomic_DNA"/>
</dbReference>
<protein>
    <submittedName>
        <fullName evidence="2">Uncharacterized protein</fullName>
    </submittedName>
</protein>
<accession>A0A067SV83</accession>
<dbReference type="Proteomes" id="UP000027222">
    <property type="component" value="Unassembled WGS sequence"/>
</dbReference>
<name>A0A067SV83_GALM3</name>
<evidence type="ECO:0000313" key="2">
    <source>
        <dbReference type="EMBL" id="KDR70688.1"/>
    </source>
</evidence>
<reference evidence="3" key="1">
    <citation type="journal article" date="2014" name="Proc. Natl. Acad. Sci. U.S.A.">
        <title>Extensive sampling of basidiomycete genomes demonstrates inadequacy of the white-rot/brown-rot paradigm for wood decay fungi.</title>
        <authorList>
            <person name="Riley R."/>
            <person name="Salamov A.A."/>
            <person name="Brown D.W."/>
            <person name="Nagy L.G."/>
            <person name="Floudas D."/>
            <person name="Held B.W."/>
            <person name="Levasseur A."/>
            <person name="Lombard V."/>
            <person name="Morin E."/>
            <person name="Otillar R."/>
            <person name="Lindquist E.A."/>
            <person name="Sun H."/>
            <person name="LaButti K.M."/>
            <person name="Schmutz J."/>
            <person name="Jabbour D."/>
            <person name="Luo H."/>
            <person name="Baker S.E."/>
            <person name="Pisabarro A.G."/>
            <person name="Walton J.D."/>
            <person name="Blanchette R.A."/>
            <person name="Henrissat B."/>
            <person name="Martin F."/>
            <person name="Cullen D."/>
            <person name="Hibbett D.S."/>
            <person name="Grigoriev I.V."/>
        </authorList>
    </citation>
    <scope>NUCLEOTIDE SEQUENCE [LARGE SCALE GENOMIC DNA]</scope>
    <source>
        <strain evidence="3">CBS 339.88</strain>
    </source>
</reference>
<evidence type="ECO:0000313" key="3">
    <source>
        <dbReference type="Proteomes" id="UP000027222"/>
    </source>
</evidence>
<feature type="chain" id="PRO_5001646257" evidence="1">
    <location>
        <begin position="20"/>
        <end position="236"/>
    </location>
</feature>
<proteinExistence type="predicted"/>
<sequence length="236" mass="26626">MRHFCHILLALAWRGIIKGPVTYFVACVRFHLPEDIGSAGLKCLKPKICLNFTDPYLGSISKKNLPSYRNLCVLGQCGIRNGRYTGCGYTFTFELVPSSIPLFRCRALVFLTVCQKILGKNQWIRNKPNRFTLSPIPASERKAPVSWLDRNPNWLTIRTSAPPLKLWHQLIKLAYQSLLGPVHLIVGRPHRYLPQIAFESHPRDAKVGPVCLNATSRSSPCATTVNLLKKNSSYLK</sequence>